<feature type="transmembrane region" description="Helical" evidence="1">
    <location>
        <begin position="135"/>
        <end position="157"/>
    </location>
</feature>
<feature type="transmembrane region" description="Helical" evidence="1">
    <location>
        <begin position="91"/>
        <end position="108"/>
    </location>
</feature>
<feature type="transmembrane region" description="Helical" evidence="1">
    <location>
        <begin position="35"/>
        <end position="55"/>
    </location>
</feature>
<accession>A0A6J7KN69</accession>
<evidence type="ECO:0000256" key="1">
    <source>
        <dbReference type="SAM" id="Phobius"/>
    </source>
</evidence>
<keyword evidence="1" id="KW-0472">Membrane</keyword>
<name>A0A6J7KN69_9ZZZZ</name>
<dbReference type="EMBL" id="CAFBNO010000041">
    <property type="protein sequence ID" value="CAB4957878.1"/>
    <property type="molecule type" value="Genomic_DNA"/>
</dbReference>
<feature type="transmembrane region" description="Helical" evidence="1">
    <location>
        <begin position="12"/>
        <end position="29"/>
    </location>
</feature>
<dbReference type="AlphaFoldDB" id="A0A6J7KN69"/>
<feature type="transmembrane region" description="Helical" evidence="1">
    <location>
        <begin position="113"/>
        <end position="129"/>
    </location>
</feature>
<organism evidence="2">
    <name type="scientific">freshwater metagenome</name>
    <dbReference type="NCBI Taxonomy" id="449393"/>
    <lineage>
        <taxon>unclassified sequences</taxon>
        <taxon>metagenomes</taxon>
        <taxon>ecological metagenomes</taxon>
    </lineage>
</organism>
<protein>
    <submittedName>
        <fullName evidence="2">Unannotated protein</fullName>
    </submittedName>
</protein>
<keyword evidence="1" id="KW-1133">Transmembrane helix</keyword>
<proteinExistence type="predicted"/>
<keyword evidence="1" id="KW-0812">Transmembrane</keyword>
<reference evidence="2" key="1">
    <citation type="submission" date="2020-05" db="EMBL/GenBank/DDBJ databases">
        <authorList>
            <person name="Chiriac C."/>
            <person name="Salcher M."/>
            <person name="Ghai R."/>
            <person name="Kavagutti S V."/>
        </authorList>
    </citation>
    <scope>NUCLEOTIDE SEQUENCE</scope>
</reference>
<gene>
    <name evidence="2" type="ORF">UFOPK3837_00868</name>
</gene>
<evidence type="ECO:0000313" key="2">
    <source>
        <dbReference type="EMBL" id="CAB4957878.1"/>
    </source>
</evidence>
<sequence>MIRIPRWPMSTTAYLLGLMHVGLALYWSSTYQTPSVGIFAASLYLLALSGTVLGFKELNIPSWQGLANLLVATLLPRMIEPQVPVENYGTYATWYIGALGVLLGATALRGQLYFAWGGFLIATAEIMLWEGPKNLMLSGWIGLVMLVIIGHAGNLGMRQAQAAIQKSAEEVAQVTITAARAEMVRATQLKMFSRSVSTVQTMLRKVIAQKGKLSEEDRRQALLLESELSDDVMGGDLLTKSISQAARLARLRGVEVYLIDEGGLAGLEKADLDEIHHKIEDVINHQMTGKIAVRATTTNRWKASITAYERGSKVPNVDWKF</sequence>